<reference evidence="2" key="1">
    <citation type="submission" date="2021-01" db="EMBL/GenBank/DDBJ databases">
        <title>Whole genome shotgun sequence of Actinoplanes cyaneus NBRC 14990.</title>
        <authorList>
            <person name="Komaki H."/>
            <person name="Tamura T."/>
        </authorList>
    </citation>
    <scope>NUCLEOTIDE SEQUENCE</scope>
    <source>
        <strain evidence="2">NBRC 14990</strain>
    </source>
</reference>
<dbReference type="Pfam" id="PF14024">
    <property type="entry name" value="DUF4240"/>
    <property type="match status" value="1"/>
</dbReference>
<evidence type="ECO:0000259" key="1">
    <source>
        <dbReference type="Pfam" id="PF14024"/>
    </source>
</evidence>
<protein>
    <recommendedName>
        <fullName evidence="1">DUF4240 domain-containing protein</fullName>
    </recommendedName>
</protein>
<evidence type="ECO:0000313" key="2">
    <source>
        <dbReference type="EMBL" id="GID70919.1"/>
    </source>
</evidence>
<accession>A0A919IRN3</accession>
<dbReference type="Proteomes" id="UP000619479">
    <property type="component" value="Unassembled WGS sequence"/>
</dbReference>
<evidence type="ECO:0000313" key="3">
    <source>
        <dbReference type="Proteomes" id="UP000619479"/>
    </source>
</evidence>
<sequence length="214" mass="24256">MTWFLLETCASGASAAKLTITRSGTGADMDIDGFWAIIEGSGRDTDSVERGEWIERALVGLSVEDLVDFQDHLDEQMSRVCGDLMGEAAILILCGCGDDSFSRFQAWLVGLGRDTLDRVAGDPDLLADEPEVRRLAERHPRDWTNEEYPWFEELEFVAVHEYERRELDTDSIYDALRARYDADTTPHQDREADDRDPDEALPRLTAMFGGRMWD</sequence>
<organism evidence="2 3">
    <name type="scientific">Actinoplanes cyaneus</name>
    <dbReference type="NCBI Taxonomy" id="52696"/>
    <lineage>
        <taxon>Bacteria</taxon>
        <taxon>Bacillati</taxon>
        <taxon>Actinomycetota</taxon>
        <taxon>Actinomycetes</taxon>
        <taxon>Micromonosporales</taxon>
        <taxon>Micromonosporaceae</taxon>
        <taxon>Actinoplanes</taxon>
    </lineage>
</organism>
<proteinExistence type="predicted"/>
<comment type="caution">
    <text evidence="2">The sequence shown here is derived from an EMBL/GenBank/DDBJ whole genome shotgun (WGS) entry which is preliminary data.</text>
</comment>
<dbReference type="AlphaFoldDB" id="A0A919IRN3"/>
<gene>
    <name evidence="2" type="ORF">Acy02nite_88000</name>
</gene>
<keyword evidence="3" id="KW-1185">Reference proteome</keyword>
<name>A0A919IRN3_9ACTN</name>
<dbReference type="InterPro" id="IPR025334">
    <property type="entry name" value="DUF4240"/>
</dbReference>
<dbReference type="EMBL" id="BOMH01000088">
    <property type="protein sequence ID" value="GID70919.1"/>
    <property type="molecule type" value="Genomic_DNA"/>
</dbReference>
<feature type="domain" description="DUF4240" evidence="1">
    <location>
        <begin position="29"/>
        <end position="164"/>
    </location>
</feature>